<keyword evidence="2" id="KW-1185">Reference proteome</keyword>
<gene>
    <name evidence="1" type="ORF">THAOC_15354</name>
</gene>
<evidence type="ECO:0000313" key="2">
    <source>
        <dbReference type="Proteomes" id="UP000266841"/>
    </source>
</evidence>
<feature type="non-terminal residue" evidence="1">
    <location>
        <position position="1"/>
    </location>
</feature>
<name>K0T0E3_THAOC</name>
<dbReference type="AlphaFoldDB" id="K0T0E3"/>
<dbReference type="Proteomes" id="UP000266841">
    <property type="component" value="Unassembled WGS sequence"/>
</dbReference>
<dbReference type="EMBL" id="AGNL01017824">
    <property type="protein sequence ID" value="EJK63957.1"/>
    <property type="molecule type" value="Genomic_DNA"/>
</dbReference>
<accession>K0T0E3</accession>
<sequence>GAEQDPPLRRQMWIGSVQVDPGGWVGREKKYAAAAIHWVLGLSAVEPHFQSISFNGCGGWTVWTAAVHSKKVP</sequence>
<protein>
    <submittedName>
        <fullName evidence="1">Uncharacterized protein</fullName>
    </submittedName>
</protein>
<proteinExistence type="predicted"/>
<comment type="caution">
    <text evidence="1">The sequence shown here is derived from an EMBL/GenBank/DDBJ whole genome shotgun (WGS) entry which is preliminary data.</text>
</comment>
<organism evidence="1 2">
    <name type="scientific">Thalassiosira oceanica</name>
    <name type="common">Marine diatom</name>
    <dbReference type="NCBI Taxonomy" id="159749"/>
    <lineage>
        <taxon>Eukaryota</taxon>
        <taxon>Sar</taxon>
        <taxon>Stramenopiles</taxon>
        <taxon>Ochrophyta</taxon>
        <taxon>Bacillariophyta</taxon>
        <taxon>Coscinodiscophyceae</taxon>
        <taxon>Thalassiosirophycidae</taxon>
        <taxon>Thalassiosirales</taxon>
        <taxon>Thalassiosiraceae</taxon>
        <taxon>Thalassiosira</taxon>
    </lineage>
</organism>
<evidence type="ECO:0000313" key="1">
    <source>
        <dbReference type="EMBL" id="EJK63957.1"/>
    </source>
</evidence>
<reference evidence="1 2" key="1">
    <citation type="journal article" date="2012" name="Genome Biol.">
        <title>Genome and low-iron response of an oceanic diatom adapted to chronic iron limitation.</title>
        <authorList>
            <person name="Lommer M."/>
            <person name="Specht M."/>
            <person name="Roy A.S."/>
            <person name="Kraemer L."/>
            <person name="Andreson R."/>
            <person name="Gutowska M.A."/>
            <person name="Wolf J."/>
            <person name="Bergner S.V."/>
            <person name="Schilhabel M.B."/>
            <person name="Klostermeier U.C."/>
            <person name="Beiko R.G."/>
            <person name="Rosenstiel P."/>
            <person name="Hippler M."/>
            <person name="Laroche J."/>
        </authorList>
    </citation>
    <scope>NUCLEOTIDE SEQUENCE [LARGE SCALE GENOMIC DNA]</scope>
    <source>
        <strain evidence="1 2">CCMP1005</strain>
    </source>
</reference>